<keyword evidence="9" id="KW-0460">Magnesium</keyword>
<dbReference type="AlphaFoldDB" id="A0AAW1GWF7"/>
<evidence type="ECO:0000313" key="14">
    <source>
        <dbReference type="Proteomes" id="UP001443914"/>
    </source>
</evidence>
<comment type="cofactor">
    <cofactor evidence="1">
        <name>Mg(2+)</name>
        <dbReference type="ChEBI" id="CHEBI:18420"/>
    </cofactor>
</comment>
<evidence type="ECO:0000256" key="9">
    <source>
        <dbReference type="ARBA" id="ARBA00022842"/>
    </source>
</evidence>
<name>A0AAW1GWF7_SAPOF</name>
<evidence type="ECO:0000256" key="6">
    <source>
        <dbReference type="ARBA" id="ARBA00022679"/>
    </source>
</evidence>
<dbReference type="Proteomes" id="UP001443914">
    <property type="component" value="Unassembled WGS sequence"/>
</dbReference>
<evidence type="ECO:0000256" key="5">
    <source>
        <dbReference type="ARBA" id="ARBA00012596"/>
    </source>
</evidence>
<comment type="subcellular location">
    <subcellularLocation>
        <location evidence="2">Endoplasmic reticulum membrane</location>
    </subcellularLocation>
</comment>
<sequence>MDFRDGSQRRYWTTKLGSFTVELLWHILHYLVTVWYHVKNVLQSFESYLISYGLLKKYKSLDVSKVRYLAIVVESEEARHISDVIELVRWVAATGVKHLCLHDMEGVLKESRDVIIAKCNARPWKGVETTAIPLEPGQLTLEFTSVADGKEGVVKAANLLFLKYQGDQDKPKFTESLLSEALQLVGCSGPEPDLLLVYGPTRCHLGFPAWRLRYTEIVHMGCLKLKKRGSLVKAMYKFTTVRQNYGK</sequence>
<dbReference type="InterPro" id="IPR038887">
    <property type="entry name" value="Nus1/NgBR"/>
</dbReference>
<dbReference type="PANTHER" id="PTHR21528:SF0">
    <property type="entry name" value="DEHYDRODOLICHYL DIPHOSPHATE SYNTHASE COMPLEX SUBUNIT NUS1"/>
    <property type="match status" value="1"/>
</dbReference>
<dbReference type="GO" id="GO:1904423">
    <property type="term" value="C:dehydrodolichyl diphosphate synthase complex"/>
    <property type="evidence" value="ECO:0007669"/>
    <property type="project" value="InterPro"/>
</dbReference>
<evidence type="ECO:0000256" key="1">
    <source>
        <dbReference type="ARBA" id="ARBA00001946"/>
    </source>
</evidence>
<dbReference type="Gene3D" id="3.40.1180.10">
    <property type="entry name" value="Decaprenyl diphosphate synthase-like"/>
    <property type="match status" value="1"/>
</dbReference>
<evidence type="ECO:0000256" key="4">
    <source>
        <dbReference type="ARBA" id="ARBA00005432"/>
    </source>
</evidence>
<evidence type="ECO:0000256" key="2">
    <source>
        <dbReference type="ARBA" id="ARBA00004586"/>
    </source>
</evidence>
<comment type="pathway">
    <text evidence="3">Protein modification; protein glycosylation.</text>
</comment>
<evidence type="ECO:0000256" key="3">
    <source>
        <dbReference type="ARBA" id="ARBA00004922"/>
    </source>
</evidence>
<dbReference type="EMBL" id="JBDFQZ010000014">
    <property type="protein sequence ID" value="KAK9667403.1"/>
    <property type="molecule type" value="Genomic_DNA"/>
</dbReference>
<proteinExistence type="inferred from homology"/>
<evidence type="ECO:0000256" key="8">
    <source>
        <dbReference type="ARBA" id="ARBA00022824"/>
    </source>
</evidence>
<comment type="caution">
    <text evidence="13">The sequence shown here is derived from an EMBL/GenBank/DDBJ whole genome shotgun (WGS) entry which is preliminary data.</text>
</comment>
<gene>
    <name evidence="13" type="ORF">RND81_14G253800</name>
</gene>
<keyword evidence="8" id="KW-0256">Endoplasmic reticulum</keyword>
<comment type="similarity">
    <text evidence="4">Belongs to the UPP synthase family.</text>
</comment>
<evidence type="ECO:0000256" key="12">
    <source>
        <dbReference type="ARBA" id="ARBA00047353"/>
    </source>
</evidence>
<comment type="catalytic activity">
    <reaction evidence="12">
        <text>n isopentenyl diphosphate + (2E,6E)-farnesyl diphosphate = a di-trans,poly-cis-polyprenyl diphosphate + n diphosphate</text>
        <dbReference type="Rhea" id="RHEA:53008"/>
        <dbReference type="Rhea" id="RHEA-COMP:19494"/>
        <dbReference type="ChEBI" id="CHEBI:33019"/>
        <dbReference type="ChEBI" id="CHEBI:128769"/>
        <dbReference type="ChEBI" id="CHEBI:136960"/>
        <dbReference type="ChEBI" id="CHEBI:175763"/>
        <dbReference type="EC" id="2.5.1.87"/>
    </reaction>
</comment>
<organism evidence="13 14">
    <name type="scientific">Saponaria officinalis</name>
    <name type="common">Common soapwort</name>
    <name type="synonym">Lychnis saponaria</name>
    <dbReference type="NCBI Taxonomy" id="3572"/>
    <lineage>
        <taxon>Eukaryota</taxon>
        <taxon>Viridiplantae</taxon>
        <taxon>Streptophyta</taxon>
        <taxon>Embryophyta</taxon>
        <taxon>Tracheophyta</taxon>
        <taxon>Spermatophyta</taxon>
        <taxon>Magnoliopsida</taxon>
        <taxon>eudicotyledons</taxon>
        <taxon>Gunneridae</taxon>
        <taxon>Pentapetalae</taxon>
        <taxon>Caryophyllales</taxon>
        <taxon>Caryophyllaceae</taxon>
        <taxon>Caryophylleae</taxon>
        <taxon>Saponaria</taxon>
    </lineage>
</organism>
<reference evidence="13" key="1">
    <citation type="submission" date="2024-03" db="EMBL/GenBank/DDBJ databases">
        <title>WGS assembly of Saponaria officinalis var. Norfolk2.</title>
        <authorList>
            <person name="Jenkins J."/>
            <person name="Shu S."/>
            <person name="Grimwood J."/>
            <person name="Barry K."/>
            <person name="Goodstein D."/>
            <person name="Schmutz J."/>
            <person name="Leebens-Mack J."/>
            <person name="Osbourn A."/>
        </authorList>
    </citation>
    <scope>NUCLEOTIDE SEQUENCE [LARGE SCALE GENOMIC DNA]</scope>
    <source>
        <strain evidence="13">JIC</strain>
    </source>
</reference>
<dbReference type="InterPro" id="IPR036424">
    <property type="entry name" value="UPP_synth-like_sf"/>
</dbReference>
<dbReference type="EC" id="2.5.1.87" evidence="5"/>
<protein>
    <recommendedName>
        <fullName evidence="5">ditrans,polycis-polyprenyl diphosphate synthase [(2E,6E)-farnesyldiphosphate specific]</fullName>
        <ecNumber evidence="5">2.5.1.87</ecNumber>
    </recommendedName>
</protein>
<evidence type="ECO:0000313" key="13">
    <source>
        <dbReference type="EMBL" id="KAK9667403.1"/>
    </source>
</evidence>
<keyword evidence="7" id="KW-0812">Transmembrane</keyword>
<dbReference type="GO" id="GO:0005789">
    <property type="term" value="C:endoplasmic reticulum membrane"/>
    <property type="evidence" value="ECO:0007669"/>
    <property type="project" value="UniProtKB-SubCell"/>
</dbReference>
<dbReference type="GO" id="GO:0045547">
    <property type="term" value="F:ditrans,polycis-polyprenyl diphosphate synthase [(2E,6E)-farnesyl diphosphate specific] activity"/>
    <property type="evidence" value="ECO:0007669"/>
    <property type="project" value="UniProtKB-EC"/>
</dbReference>
<keyword evidence="10" id="KW-1133">Transmembrane helix</keyword>
<evidence type="ECO:0000256" key="11">
    <source>
        <dbReference type="ARBA" id="ARBA00023136"/>
    </source>
</evidence>
<keyword evidence="6" id="KW-0808">Transferase</keyword>
<dbReference type="PANTHER" id="PTHR21528">
    <property type="entry name" value="DEHYDRODOLICHYL DIPHOSPHATE SYNTHASE COMPLEX SUBUNIT NUS1"/>
    <property type="match status" value="1"/>
</dbReference>
<keyword evidence="11" id="KW-0472">Membrane</keyword>
<keyword evidence="14" id="KW-1185">Reference proteome</keyword>
<dbReference type="SUPFAM" id="SSF64005">
    <property type="entry name" value="Undecaprenyl diphosphate synthase"/>
    <property type="match status" value="1"/>
</dbReference>
<evidence type="ECO:0000256" key="10">
    <source>
        <dbReference type="ARBA" id="ARBA00022989"/>
    </source>
</evidence>
<evidence type="ECO:0000256" key="7">
    <source>
        <dbReference type="ARBA" id="ARBA00022692"/>
    </source>
</evidence>
<accession>A0AAW1GWF7</accession>